<dbReference type="PANTHER" id="PTHR43046">
    <property type="entry name" value="GDP-MANNOSE MANNOSYL HYDROLASE"/>
    <property type="match status" value="1"/>
</dbReference>
<keyword evidence="8" id="KW-1185">Reference proteome</keyword>
<dbReference type="PANTHER" id="PTHR43046:SF12">
    <property type="entry name" value="GDP-MANNOSE MANNOSYL HYDROLASE"/>
    <property type="match status" value="1"/>
</dbReference>
<dbReference type="Proteomes" id="UP001197247">
    <property type="component" value="Unassembled WGS sequence"/>
</dbReference>
<evidence type="ECO:0000256" key="1">
    <source>
        <dbReference type="ARBA" id="ARBA00001946"/>
    </source>
</evidence>
<dbReference type="InterPro" id="IPR000086">
    <property type="entry name" value="NUDIX_hydrolase_dom"/>
</dbReference>
<dbReference type="EMBL" id="JAHBAY010000002">
    <property type="protein sequence ID" value="MBT0768408.1"/>
    <property type="molecule type" value="Genomic_DNA"/>
</dbReference>
<dbReference type="PROSITE" id="PS00893">
    <property type="entry name" value="NUDIX_BOX"/>
    <property type="match status" value="1"/>
</dbReference>
<dbReference type="PROSITE" id="PS51462">
    <property type="entry name" value="NUDIX"/>
    <property type="match status" value="1"/>
</dbReference>
<keyword evidence="4" id="KW-0460">Magnesium</keyword>
<organism evidence="7 8">
    <name type="scientific">Kineosporia corallincola</name>
    <dbReference type="NCBI Taxonomy" id="2835133"/>
    <lineage>
        <taxon>Bacteria</taxon>
        <taxon>Bacillati</taxon>
        <taxon>Actinomycetota</taxon>
        <taxon>Actinomycetes</taxon>
        <taxon>Kineosporiales</taxon>
        <taxon>Kineosporiaceae</taxon>
        <taxon>Kineosporia</taxon>
    </lineage>
</organism>
<comment type="similarity">
    <text evidence="2 5">Belongs to the Nudix hydrolase family.</text>
</comment>
<evidence type="ECO:0000313" key="7">
    <source>
        <dbReference type="EMBL" id="MBT0768408.1"/>
    </source>
</evidence>
<evidence type="ECO:0000259" key="6">
    <source>
        <dbReference type="PROSITE" id="PS51462"/>
    </source>
</evidence>
<dbReference type="SUPFAM" id="SSF55811">
    <property type="entry name" value="Nudix"/>
    <property type="match status" value="1"/>
</dbReference>
<dbReference type="InterPro" id="IPR015797">
    <property type="entry name" value="NUDIX_hydrolase-like_dom_sf"/>
</dbReference>
<sequence>MGAGVLLTDPEQRVLLVEPVYQDTWLLPGGIVEAGESPRAGAFREVHEELGLRMEPGRLLVVDWGSKRPDGGDSLNWLFAGSPVAEAEIRLQAEELRAWAWCTPAEVDRLAHPRIAREIAAALTALREGHTLYLENGHPVDQADQPPTTQ</sequence>
<accession>A0ABS5TBE5</accession>
<evidence type="ECO:0000256" key="4">
    <source>
        <dbReference type="ARBA" id="ARBA00022842"/>
    </source>
</evidence>
<dbReference type="InterPro" id="IPR020476">
    <property type="entry name" value="Nudix_hydrolase"/>
</dbReference>
<reference evidence="7 8" key="1">
    <citation type="submission" date="2021-05" db="EMBL/GenBank/DDBJ databases">
        <title>Kineosporia and Streptomyces sp. nov. two new marine actinobacteria isolated from Coral.</title>
        <authorList>
            <person name="Buangrab K."/>
            <person name="Sutthacheep M."/>
            <person name="Yeemin T."/>
            <person name="Harunari E."/>
            <person name="Igarashi Y."/>
            <person name="Kanchanasin P."/>
            <person name="Tanasupawat S."/>
            <person name="Phongsopitanun W."/>
        </authorList>
    </citation>
    <scope>NUCLEOTIDE SEQUENCE [LARGE SCALE GENOMIC DNA]</scope>
    <source>
        <strain evidence="7 8">J2-2</strain>
    </source>
</reference>
<dbReference type="GO" id="GO:0016787">
    <property type="term" value="F:hydrolase activity"/>
    <property type="evidence" value="ECO:0007669"/>
    <property type="project" value="UniProtKB-KW"/>
</dbReference>
<evidence type="ECO:0000256" key="2">
    <source>
        <dbReference type="ARBA" id="ARBA00005582"/>
    </source>
</evidence>
<evidence type="ECO:0000256" key="5">
    <source>
        <dbReference type="RuleBase" id="RU003476"/>
    </source>
</evidence>
<dbReference type="InterPro" id="IPR020084">
    <property type="entry name" value="NUDIX_hydrolase_CS"/>
</dbReference>
<dbReference type="CDD" id="cd18876">
    <property type="entry name" value="NUDIX_Hydrolase"/>
    <property type="match status" value="1"/>
</dbReference>
<evidence type="ECO:0000256" key="3">
    <source>
        <dbReference type="ARBA" id="ARBA00022801"/>
    </source>
</evidence>
<feature type="domain" description="Nudix hydrolase" evidence="6">
    <location>
        <begin position="1"/>
        <end position="124"/>
    </location>
</feature>
<dbReference type="Pfam" id="PF00293">
    <property type="entry name" value="NUDIX"/>
    <property type="match status" value="1"/>
</dbReference>
<comment type="cofactor">
    <cofactor evidence="1">
        <name>Mg(2+)</name>
        <dbReference type="ChEBI" id="CHEBI:18420"/>
    </cofactor>
</comment>
<keyword evidence="3 5" id="KW-0378">Hydrolase</keyword>
<protein>
    <submittedName>
        <fullName evidence="7">NUDIX hydrolase</fullName>
    </submittedName>
</protein>
<dbReference type="Gene3D" id="3.90.79.10">
    <property type="entry name" value="Nucleoside Triphosphate Pyrophosphohydrolase"/>
    <property type="match status" value="1"/>
</dbReference>
<proteinExistence type="inferred from homology"/>
<name>A0ABS5TBE5_9ACTN</name>
<dbReference type="PRINTS" id="PR00502">
    <property type="entry name" value="NUDIXFAMILY"/>
</dbReference>
<comment type="caution">
    <text evidence="7">The sequence shown here is derived from an EMBL/GenBank/DDBJ whole genome shotgun (WGS) entry which is preliminary data.</text>
</comment>
<gene>
    <name evidence="7" type="ORF">KIH74_05700</name>
</gene>
<evidence type="ECO:0000313" key="8">
    <source>
        <dbReference type="Proteomes" id="UP001197247"/>
    </source>
</evidence>